<dbReference type="AlphaFoldDB" id="A0A7W3IPP9"/>
<protein>
    <submittedName>
        <fullName evidence="4">Uncharacterized protein YndB with AHSA1/START domain</fullName>
    </submittedName>
</protein>
<dbReference type="Pfam" id="PF08327">
    <property type="entry name" value="AHSA1"/>
    <property type="match status" value="1"/>
</dbReference>
<evidence type="ECO:0000313" key="4">
    <source>
        <dbReference type="EMBL" id="MBA8792940.1"/>
    </source>
</evidence>
<organism evidence="4 5">
    <name type="scientific">Microlunatus kandeliicorticis</name>
    <dbReference type="NCBI Taxonomy" id="1759536"/>
    <lineage>
        <taxon>Bacteria</taxon>
        <taxon>Bacillati</taxon>
        <taxon>Actinomycetota</taxon>
        <taxon>Actinomycetes</taxon>
        <taxon>Propionibacteriales</taxon>
        <taxon>Propionibacteriaceae</taxon>
        <taxon>Microlunatus</taxon>
    </lineage>
</organism>
<feature type="compositionally biased region" description="Polar residues" evidence="2">
    <location>
        <begin position="162"/>
        <end position="171"/>
    </location>
</feature>
<proteinExistence type="inferred from homology"/>
<feature type="region of interest" description="Disordered" evidence="2">
    <location>
        <begin position="148"/>
        <end position="171"/>
    </location>
</feature>
<dbReference type="InterPro" id="IPR023393">
    <property type="entry name" value="START-like_dom_sf"/>
</dbReference>
<evidence type="ECO:0000259" key="3">
    <source>
        <dbReference type="Pfam" id="PF08327"/>
    </source>
</evidence>
<evidence type="ECO:0000256" key="1">
    <source>
        <dbReference type="ARBA" id="ARBA00006817"/>
    </source>
</evidence>
<dbReference type="Gene3D" id="3.30.530.20">
    <property type="match status" value="1"/>
</dbReference>
<sequence>MSGARPEPTEDELFTVTTIHRAPRELVFAALTEPEHLQHFWGPVGTHTPADRIVVELRVGGRFETTMINDANGQQHTMRAVYLDVERPGLLRWRETDSAVVTEIVLTDRGDGTTEVITTQYGLPPARRSPQARAGWRTALDRSVAYTATLAPPQHDLHPSRSTDPNPGSRP</sequence>
<dbReference type="CDD" id="cd07814">
    <property type="entry name" value="SRPBCC_CalC_Aha1-like"/>
    <property type="match status" value="1"/>
</dbReference>
<dbReference type="Proteomes" id="UP000523079">
    <property type="component" value="Unassembled WGS sequence"/>
</dbReference>
<feature type="domain" description="Activator of Hsp90 ATPase homologue 1/2-like C-terminal" evidence="3">
    <location>
        <begin position="21"/>
        <end position="142"/>
    </location>
</feature>
<comment type="similarity">
    <text evidence="1">Belongs to the AHA1 family.</text>
</comment>
<comment type="caution">
    <text evidence="4">The sequence shown here is derived from an EMBL/GenBank/DDBJ whole genome shotgun (WGS) entry which is preliminary data.</text>
</comment>
<name>A0A7W3IPP9_9ACTN</name>
<keyword evidence="5" id="KW-1185">Reference proteome</keyword>
<dbReference type="EMBL" id="JACGWT010000001">
    <property type="protein sequence ID" value="MBA8792940.1"/>
    <property type="molecule type" value="Genomic_DNA"/>
</dbReference>
<dbReference type="RefSeq" id="WP_182558516.1">
    <property type="nucleotide sequence ID" value="NZ_JACGWT010000001.1"/>
</dbReference>
<evidence type="ECO:0000256" key="2">
    <source>
        <dbReference type="SAM" id="MobiDB-lite"/>
    </source>
</evidence>
<evidence type="ECO:0000313" key="5">
    <source>
        <dbReference type="Proteomes" id="UP000523079"/>
    </source>
</evidence>
<dbReference type="SUPFAM" id="SSF55961">
    <property type="entry name" value="Bet v1-like"/>
    <property type="match status" value="1"/>
</dbReference>
<dbReference type="InterPro" id="IPR013538">
    <property type="entry name" value="ASHA1/2-like_C"/>
</dbReference>
<reference evidence="4 5" key="1">
    <citation type="submission" date="2020-07" db="EMBL/GenBank/DDBJ databases">
        <title>Sequencing the genomes of 1000 actinobacteria strains.</title>
        <authorList>
            <person name="Klenk H.-P."/>
        </authorList>
    </citation>
    <scope>NUCLEOTIDE SEQUENCE [LARGE SCALE GENOMIC DNA]</scope>
    <source>
        <strain evidence="4 5">DSM 100723</strain>
    </source>
</reference>
<accession>A0A7W3IPP9</accession>
<gene>
    <name evidence="4" type="ORF">FHX74_000534</name>
</gene>